<dbReference type="InterPro" id="IPR006037">
    <property type="entry name" value="RCK_C"/>
</dbReference>
<dbReference type="Gene3D" id="3.40.50.720">
    <property type="entry name" value="NAD(P)-binding Rossmann-like Domain"/>
    <property type="match status" value="1"/>
</dbReference>
<comment type="caution">
    <text evidence="2">The sequence shown here is derived from an EMBL/GenBank/DDBJ whole genome shotgun (WGS) entry which is preliminary data.</text>
</comment>
<name>A0A177NBH1_9GAMM</name>
<dbReference type="SUPFAM" id="SSF51735">
    <property type="entry name" value="NAD(P)-binding Rossmann-fold domains"/>
    <property type="match status" value="1"/>
</dbReference>
<evidence type="ECO:0000259" key="1">
    <source>
        <dbReference type="PROSITE" id="PS51202"/>
    </source>
</evidence>
<dbReference type="STRING" id="980561.A1359_00510"/>
<dbReference type="OrthoDB" id="5565451at2"/>
<dbReference type="InterPro" id="IPR003148">
    <property type="entry name" value="RCK_N"/>
</dbReference>
<dbReference type="PROSITE" id="PS51202">
    <property type="entry name" value="RCK_C"/>
    <property type="match status" value="1"/>
</dbReference>
<dbReference type="Gene3D" id="3.30.70.1450">
    <property type="entry name" value="Regulator of K+ conductance, C-terminal domain"/>
    <property type="match status" value="1"/>
</dbReference>
<dbReference type="InterPro" id="IPR036291">
    <property type="entry name" value="NAD(P)-bd_dom_sf"/>
</dbReference>
<dbReference type="EMBL" id="LUUI01000102">
    <property type="protein sequence ID" value="OAI15406.1"/>
    <property type="molecule type" value="Genomic_DNA"/>
</dbReference>
<sequence>MKKVAIFGYNRVSFEAISRIDREAHDIKVFDHKPEHIEQALDNDINATLLDFKSDECLRSIGIGDDINTLLCCFDNDSENVFLTMSARALDKDLQIIAIIESPDASEKLLAAGANKIIDPYQICGHKIHDMLKRPDITDLFDQTVFGRNDLHLAEVEVPENSFLQGIFASQLELNSHYNLILVGIINKQLSDQMHFVAEEVDRQLNSGDILVILGPSREIRAFKKDVKDEYCKI</sequence>
<feature type="domain" description="RCK C-terminal" evidence="1">
    <location>
        <begin position="141"/>
        <end position="229"/>
    </location>
</feature>
<reference evidence="2 3" key="1">
    <citation type="submission" date="2016-03" db="EMBL/GenBank/DDBJ databases">
        <authorList>
            <person name="Ploux O."/>
        </authorList>
    </citation>
    <scope>NUCLEOTIDE SEQUENCE [LARGE SCALE GENOMIC DNA]</scope>
    <source>
        <strain evidence="2 3">R-45370</strain>
    </source>
</reference>
<dbReference type="GO" id="GO:0008324">
    <property type="term" value="F:monoatomic cation transmembrane transporter activity"/>
    <property type="evidence" value="ECO:0007669"/>
    <property type="project" value="InterPro"/>
</dbReference>
<organism evidence="2 3">
    <name type="scientific">Methylomonas lenta</name>
    <dbReference type="NCBI Taxonomy" id="980561"/>
    <lineage>
        <taxon>Bacteria</taxon>
        <taxon>Pseudomonadati</taxon>
        <taxon>Pseudomonadota</taxon>
        <taxon>Gammaproteobacteria</taxon>
        <taxon>Methylococcales</taxon>
        <taxon>Methylococcaceae</taxon>
        <taxon>Methylomonas</taxon>
    </lineage>
</organism>
<keyword evidence="3" id="KW-1185">Reference proteome</keyword>
<evidence type="ECO:0000313" key="2">
    <source>
        <dbReference type="EMBL" id="OAI15406.1"/>
    </source>
</evidence>
<dbReference type="AlphaFoldDB" id="A0A177NBH1"/>
<dbReference type="RefSeq" id="WP_066982245.1">
    <property type="nucleotide sequence ID" value="NZ_LUUI01000102.1"/>
</dbReference>
<gene>
    <name evidence="2" type="ORF">A1359_00510</name>
</gene>
<accession>A0A177NBH1</accession>
<proteinExistence type="predicted"/>
<dbReference type="SUPFAM" id="SSF116726">
    <property type="entry name" value="TrkA C-terminal domain-like"/>
    <property type="match status" value="1"/>
</dbReference>
<dbReference type="Pfam" id="PF02080">
    <property type="entry name" value="TrkA_C"/>
    <property type="match status" value="1"/>
</dbReference>
<dbReference type="InterPro" id="IPR050721">
    <property type="entry name" value="Trk_Ktr_HKT_K-transport"/>
</dbReference>
<dbReference type="Pfam" id="PF02254">
    <property type="entry name" value="TrkA_N"/>
    <property type="match status" value="1"/>
</dbReference>
<evidence type="ECO:0000313" key="3">
    <source>
        <dbReference type="Proteomes" id="UP000078476"/>
    </source>
</evidence>
<protein>
    <submittedName>
        <fullName evidence="2">Potassium transporter TrkA</fullName>
    </submittedName>
</protein>
<dbReference type="PANTHER" id="PTHR43833:SF9">
    <property type="entry name" value="POTASSIUM CHANNEL PROTEIN YUGO-RELATED"/>
    <property type="match status" value="1"/>
</dbReference>
<dbReference type="GO" id="GO:0006813">
    <property type="term" value="P:potassium ion transport"/>
    <property type="evidence" value="ECO:0007669"/>
    <property type="project" value="InterPro"/>
</dbReference>
<dbReference type="InterPro" id="IPR036721">
    <property type="entry name" value="RCK_C_sf"/>
</dbReference>
<dbReference type="Proteomes" id="UP000078476">
    <property type="component" value="Unassembled WGS sequence"/>
</dbReference>
<dbReference type="PANTHER" id="PTHR43833">
    <property type="entry name" value="POTASSIUM CHANNEL PROTEIN 2-RELATED-RELATED"/>
    <property type="match status" value="1"/>
</dbReference>